<gene>
    <name evidence="1" type="ORF">PsYK624_137240</name>
</gene>
<comment type="caution">
    <text evidence="1">The sequence shown here is derived from an EMBL/GenBank/DDBJ whole genome shotgun (WGS) entry which is preliminary data.</text>
</comment>
<reference evidence="1 2" key="1">
    <citation type="submission" date="2021-08" db="EMBL/GenBank/DDBJ databases">
        <title>Draft Genome Sequence of Phanerochaete sordida strain YK-624.</title>
        <authorList>
            <person name="Mori T."/>
            <person name="Dohra H."/>
            <person name="Suzuki T."/>
            <person name="Kawagishi H."/>
            <person name="Hirai H."/>
        </authorList>
    </citation>
    <scope>NUCLEOTIDE SEQUENCE [LARGE SCALE GENOMIC DNA]</scope>
    <source>
        <strain evidence="1 2">YK-624</strain>
    </source>
</reference>
<dbReference type="Proteomes" id="UP000703269">
    <property type="component" value="Unassembled WGS sequence"/>
</dbReference>
<dbReference type="AlphaFoldDB" id="A0A9P3GKD3"/>
<dbReference type="EMBL" id="BPQB01000072">
    <property type="protein sequence ID" value="GJE97503.1"/>
    <property type="molecule type" value="Genomic_DNA"/>
</dbReference>
<proteinExistence type="predicted"/>
<evidence type="ECO:0000313" key="2">
    <source>
        <dbReference type="Proteomes" id="UP000703269"/>
    </source>
</evidence>
<accession>A0A9P3GKD3</accession>
<sequence>MRERVRSLEIRACRTREKHRRQALQQGSDLLFGLRSSILDISARVYGSYPSLLCHLRHVCPCCRPIHLLSSALNASHPFISIPDANLEAHARRTLPPYRAPLARPHPPAIARCQQNRAYQAAQRHPRARRRHALV</sequence>
<evidence type="ECO:0000313" key="1">
    <source>
        <dbReference type="EMBL" id="GJE97503.1"/>
    </source>
</evidence>
<organism evidence="1 2">
    <name type="scientific">Phanerochaete sordida</name>
    <dbReference type="NCBI Taxonomy" id="48140"/>
    <lineage>
        <taxon>Eukaryota</taxon>
        <taxon>Fungi</taxon>
        <taxon>Dikarya</taxon>
        <taxon>Basidiomycota</taxon>
        <taxon>Agaricomycotina</taxon>
        <taxon>Agaricomycetes</taxon>
        <taxon>Polyporales</taxon>
        <taxon>Phanerochaetaceae</taxon>
        <taxon>Phanerochaete</taxon>
    </lineage>
</organism>
<name>A0A9P3GKD3_9APHY</name>
<keyword evidence="2" id="KW-1185">Reference proteome</keyword>
<protein>
    <submittedName>
        <fullName evidence="1">Uncharacterized protein</fullName>
    </submittedName>
</protein>